<dbReference type="InterPro" id="IPR030184">
    <property type="entry name" value="WAT1-related"/>
</dbReference>
<feature type="transmembrane region" description="Helical" evidence="6">
    <location>
        <begin position="182"/>
        <end position="202"/>
    </location>
</feature>
<dbReference type="Proteomes" id="UP001408789">
    <property type="component" value="Unassembled WGS sequence"/>
</dbReference>
<dbReference type="EMBL" id="JBCNJP010000027">
    <property type="protein sequence ID" value="KAK9052420.1"/>
    <property type="molecule type" value="Genomic_DNA"/>
</dbReference>
<dbReference type="AlphaFoldDB" id="A0AAP0C9R6"/>
<feature type="transmembrane region" description="Helical" evidence="6">
    <location>
        <begin position="46"/>
        <end position="68"/>
    </location>
</feature>
<evidence type="ECO:0000313" key="8">
    <source>
        <dbReference type="EMBL" id="KAK9052420.1"/>
    </source>
</evidence>
<evidence type="ECO:0000256" key="1">
    <source>
        <dbReference type="ARBA" id="ARBA00004141"/>
    </source>
</evidence>
<comment type="subcellular location">
    <subcellularLocation>
        <location evidence="1 6">Membrane</location>
        <topology evidence="1 6">Multi-pass membrane protein</topology>
    </subcellularLocation>
</comment>
<keyword evidence="5 6" id="KW-0472">Membrane</keyword>
<dbReference type="InterPro" id="IPR000620">
    <property type="entry name" value="EamA_dom"/>
</dbReference>
<name>A0AAP0C9R6_9ASTR</name>
<dbReference type="GO" id="GO:0022857">
    <property type="term" value="F:transmembrane transporter activity"/>
    <property type="evidence" value="ECO:0007669"/>
    <property type="project" value="InterPro"/>
</dbReference>
<feature type="transmembrane region" description="Helical" evidence="6">
    <location>
        <begin position="214"/>
        <end position="235"/>
    </location>
</feature>
<dbReference type="PANTHER" id="PTHR31218">
    <property type="entry name" value="WAT1-RELATED PROTEIN"/>
    <property type="match status" value="1"/>
</dbReference>
<gene>
    <name evidence="8" type="ORF">SSX86_029049</name>
</gene>
<feature type="transmembrane region" description="Helical" evidence="6">
    <location>
        <begin position="80"/>
        <end position="103"/>
    </location>
</feature>
<feature type="transmembrane region" description="Helical" evidence="6">
    <location>
        <begin position="109"/>
        <end position="129"/>
    </location>
</feature>
<comment type="similarity">
    <text evidence="2 6">Belongs to the drug/metabolite transporter (DMT) superfamily. Plant drug/metabolite exporter (P-DME) (TC 2.A.7.4) family.</text>
</comment>
<accession>A0AAP0C9R6</accession>
<feature type="transmembrane region" description="Helical" evidence="6">
    <location>
        <begin position="278"/>
        <end position="299"/>
    </location>
</feature>
<evidence type="ECO:0000256" key="2">
    <source>
        <dbReference type="ARBA" id="ARBA00007635"/>
    </source>
</evidence>
<organism evidence="8 9">
    <name type="scientific">Deinandra increscens subsp. villosa</name>
    <dbReference type="NCBI Taxonomy" id="3103831"/>
    <lineage>
        <taxon>Eukaryota</taxon>
        <taxon>Viridiplantae</taxon>
        <taxon>Streptophyta</taxon>
        <taxon>Embryophyta</taxon>
        <taxon>Tracheophyta</taxon>
        <taxon>Spermatophyta</taxon>
        <taxon>Magnoliopsida</taxon>
        <taxon>eudicotyledons</taxon>
        <taxon>Gunneridae</taxon>
        <taxon>Pentapetalae</taxon>
        <taxon>asterids</taxon>
        <taxon>campanulids</taxon>
        <taxon>Asterales</taxon>
        <taxon>Asteraceae</taxon>
        <taxon>Asteroideae</taxon>
        <taxon>Heliantheae alliance</taxon>
        <taxon>Madieae</taxon>
        <taxon>Madiinae</taxon>
        <taxon>Deinandra</taxon>
    </lineage>
</organism>
<feature type="transmembrane region" description="Helical" evidence="6">
    <location>
        <begin position="141"/>
        <end position="162"/>
    </location>
</feature>
<proteinExistence type="inferred from homology"/>
<evidence type="ECO:0000259" key="7">
    <source>
        <dbReference type="Pfam" id="PF00892"/>
    </source>
</evidence>
<evidence type="ECO:0000256" key="6">
    <source>
        <dbReference type="RuleBase" id="RU363077"/>
    </source>
</evidence>
<protein>
    <recommendedName>
        <fullName evidence="6">WAT1-related protein</fullName>
    </recommendedName>
</protein>
<sequence>MTRSDETWSWRNEVLPFAAMLTITCLDMSGLTIIKAAMNAGLASNVFVVYHNALGTLILLPFFILHICRNTGRPRLTFHILFRFFILGLLGICLFEVLLYIGVSYSSPTMASAISNLSPAITFMAAAIFRMEKIDMRSRSSVAKLSGTIIAISGAMVFTFYQGPQLFVTIHSPLLLSQPSNWVFGGLIIFIGGSSGCIWQVLQSATTKEFPDQFTVVFFFCLFGTIQCIALSPFLEPNPSAWVVESGIGMIAIVFGAAYSVVFRVSALTWCLEKKGPVFVAMFSPLNIVVAVIMGVTFLGDSLHLGSAIGAVIVAAGFYTLVWGQVKAKNKLEEVRDVDVANEPGLSDQNAPLLGSLNESKC</sequence>
<feature type="transmembrane region" description="Helical" evidence="6">
    <location>
        <begin position="12"/>
        <end position="34"/>
    </location>
</feature>
<feature type="transmembrane region" description="Helical" evidence="6">
    <location>
        <begin position="305"/>
        <end position="326"/>
    </location>
</feature>
<evidence type="ECO:0000256" key="5">
    <source>
        <dbReference type="ARBA" id="ARBA00023136"/>
    </source>
</evidence>
<keyword evidence="4 6" id="KW-1133">Transmembrane helix</keyword>
<keyword evidence="9" id="KW-1185">Reference proteome</keyword>
<reference evidence="8 9" key="1">
    <citation type="submission" date="2024-04" db="EMBL/GenBank/DDBJ databases">
        <title>The reference genome of an endangered Asteraceae, Deinandra increscens subsp. villosa, native to the Central Coast of California.</title>
        <authorList>
            <person name="Guilliams M."/>
            <person name="Hasenstab-Lehman K."/>
            <person name="Meyer R."/>
            <person name="Mcevoy S."/>
        </authorList>
    </citation>
    <scope>NUCLEOTIDE SEQUENCE [LARGE SCALE GENOMIC DNA]</scope>
    <source>
        <tissue evidence="8">Leaf</tissue>
    </source>
</reference>
<dbReference type="SUPFAM" id="SSF103481">
    <property type="entry name" value="Multidrug resistance efflux transporter EmrE"/>
    <property type="match status" value="2"/>
</dbReference>
<evidence type="ECO:0000256" key="4">
    <source>
        <dbReference type="ARBA" id="ARBA00022989"/>
    </source>
</evidence>
<comment type="caution">
    <text evidence="8">The sequence shown here is derived from an EMBL/GenBank/DDBJ whole genome shotgun (WGS) entry which is preliminary data.</text>
</comment>
<dbReference type="Pfam" id="PF00892">
    <property type="entry name" value="EamA"/>
    <property type="match status" value="1"/>
</dbReference>
<dbReference type="GO" id="GO:0016020">
    <property type="term" value="C:membrane"/>
    <property type="evidence" value="ECO:0007669"/>
    <property type="project" value="UniProtKB-SubCell"/>
</dbReference>
<feature type="transmembrane region" description="Helical" evidence="6">
    <location>
        <begin position="247"/>
        <end position="266"/>
    </location>
</feature>
<feature type="domain" description="EamA" evidence="7">
    <location>
        <begin position="33"/>
        <end position="157"/>
    </location>
</feature>
<evidence type="ECO:0000313" key="9">
    <source>
        <dbReference type="Proteomes" id="UP001408789"/>
    </source>
</evidence>
<dbReference type="InterPro" id="IPR037185">
    <property type="entry name" value="EmrE-like"/>
</dbReference>
<keyword evidence="3 6" id="KW-0812">Transmembrane</keyword>
<evidence type="ECO:0000256" key="3">
    <source>
        <dbReference type="ARBA" id="ARBA00022692"/>
    </source>
</evidence>